<protein>
    <submittedName>
        <fullName evidence="1">Uncharacterized protein</fullName>
    </submittedName>
</protein>
<sequence>MSATLASAFGVSLPLGLRRYGQRWDDLAIDFQQPLRPQLETDLLAVCIRDAQGHSLDPEFFWRWGVSDRTAGLLSLVALEIGPTLPLTLACPQENCQQVMEVAIALDALHQLQPEAAPEVATVSLGEQQLQVRRPTGQDQLTWLTQTTQGDPPDLRTMLQSLIQTPNSAEQANPLPPDLTPALPALNQALDDLDPLVNFSLAVTCPHCGQPSQPEIDLGAWALKILQRVQQRLIETVHRLACRYHWTEAEILALPEWRRDRYLALIDREVR</sequence>
<name>A0A1U7IYK0_9CYAN</name>
<comment type="caution">
    <text evidence="1">The sequence shown here is derived from an EMBL/GenBank/DDBJ whole genome shotgun (WGS) entry which is preliminary data.</text>
</comment>
<dbReference type="RefSeq" id="WP_073611074.1">
    <property type="nucleotide sequence ID" value="NZ_MRCG01000030.1"/>
</dbReference>
<dbReference type="AlphaFoldDB" id="A0A1U7IYK0"/>
<evidence type="ECO:0000313" key="2">
    <source>
        <dbReference type="Proteomes" id="UP000185557"/>
    </source>
</evidence>
<dbReference type="EMBL" id="MRCG01000030">
    <property type="protein sequence ID" value="OKH43710.1"/>
    <property type="molecule type" value="Genomic_DNA"/>
</dbReference>
<dbReference type="OrthoDB" id="283948at2"/>
<dbReference type="Proteomes" id="UP000185557">
    <property type="component" value="Unassembled WGS sequence"/>
</dbReference>
<gene>
    <name evidence="1" type="ORF">NIES30_24470</name>
</gene>
<reference evidence="1 2" key="1">
    <citation type="submission" date="2016-11" db="EMBL/GenBank/DDBJ databases">
        <title>Draft Genome Sequences of Nine Cyanobacterial Strains from Diverse Habitats.</title>
        <authorList>
            <person name="Zhu T."/>
            <person name="Hou S."/>
            <person name="Lu X."/>
            <person name="Hess W.R."/>
        </authorList>
    </citation>
    <scope>NUCLEOTIDE SEQUENCE [LARGE SCALE GENOMIC DNA]</scope>
    <source>
        <strain evidence="1 2">NIES-30</strain>
    </source>
</reference>
<evidence type="ECO:0000313" key="1">
    <source>
        <dbReference type="EMBL" id="OKH43710.1"/>
    </source>
</evidence>
<accession>A0A1U7IYK0</accession>
<proteinExistence type="predicted"/>
<keyword evidence="2" id="KW-1185">Reference proteome</keyword>
<organism evidence="1 2">
    <name type="scientific">Phormidium tenue NIES-30</name>
    <dbReference type="NCBI Taxonomy" id="549789"/>
    <lineage>
        <taxon>Bacteria</taxon>
        <taxon>Bacillati</taxon>
        <taxon>Cyanobacteriota</taxon>
        <taxon>Cyanophyceae</taxon>
        <taxon>Oscillatoriophycideae</taxon>
        <taxon>Oscillatoriales</taxon>
        <taxon>Oscillatoriaceae</taxon>
        <taxon>Phormidium</taxon>
    </lineage>
</organism>
<dbReference type="STRING" id="549789.NIES30_24470"/>